<accession>A0A6P7GTX3</accession>
<gene>
    <name evidence="3" type="primary">LOC114340708</name>
</gene>
<dbReference type="InParanoid" id="A0A6P7GTX3"/>
<evidence type="ECO:0000313" key="3">
    <source>
        <dbReference type="RefSeq" id="XP_028147280.1"/>
    </source>
</evidence>
<reference evidence="3" key="1">
    <citation type="submission" date="2025-08" db="UniProtKB">
        <authorList>
            <consortium name="RefSeq"/>
        </authorList>
    </citation>
    <scope>IDENTIFICATION</scope>
    <source>
        <tissue evidence="3">Whole insect</tissue>
    </source>
</reference>
<evidence type="ECO:0000256" key="1">
    <source>
        <dbReference type="SAM" id="MobiDB-lite"/>
    </source>
</evidence>
<sequence length="498" mass="56789">MLQTLETETKQSSNKSNSNFKQREKTRTFLTNTTKQCVFCNNDHNIYHCESFLNLTPSERLNKAKGLRLCINCLNNNHSTKQCRSSGCKKCGKVHNTLLHFPKQPVQQTSVEADIPIDIPQANETSSNYSSLTCHSPAKSQILLSTAMVKVADKNGNLHDCRVLLDSASQSNFISQRLHHILQLPKTKTNTSIFGIAQMHKNINYCVSVEMKSTINDFNKKLTCLILPNITGCTPQFSCDLTTLNIPNHITLADKHFYKPANIDLLIGADTFWDLLCIGQIKLGTNYGPMLHKTKLGWIISGPISATKSSNDAQNCYVSTETDFNETHTHYGKFCETYFKETTSQNNDGRFTLPISYKHPLSSWGDSTKQHINLHRFSSWVDFTKQFLNLLLLILLLLFTIFTTTSKIILQKLWRLKISWDESLPHDLHSLWSNYSSQLLSILNDLKIHTPFFTKIISPFNCIDFVMHWSMRLAYDVLTQLEKINLKLILLLNKGSFN</sequence>
<dbReference type="Pfam" id="PF05380">
    <property type="entry name" value="Peptidase_A17"/>
    <property type="match status" value="1"/>
</dbReference>
<name>A0A6P7GTX3_DIAVI</name>
<keyword evidence="2" id="KW-0812">Transmembrane</keyword>
<dbReference type="PANTHER" id="PTHR47331">
    <property type="entry name" value="PHD-TYPE DOMAIN-CONTAINING PROTEIN"/>
    <property type="match status" value="1"/>
</dbReference>
<keyword evidence="2" id="KW-1133">Transmembrane helix</keyword>
<evidence type="ECO:0000256" key="2">
    <source>
        <dbReference type="SAM" id="Phobius"/>
    </source>
</evidence>
<organism evidence="3">
    <name type="scientific">Diabrotica virgifera virgifera</name>
    <name type="common">western corn rootworm</name>
    <dbReference type="NCBI Taxonomy" id="50390"/>
    <lineage>
        <taxon>Eukaryota</taxon>
        <taxon>Metazoa</taxon>
        <taxon>Ecdysozoa</taxon>
        <taxon>Arthropoda</taxon>
        <taxon>Hexapoda</taxon>
        <taxon>Insecta</taxon>
        <taxon>Pterygota</taxon>
        <taxon>Neoptera</taxon>
        <taxon>Endopterygota</taxon>
        <taxon>Coleoptera</taxon>
        <taxon>Polyphaga</taxon>
        <taxon>Cucujiformia</taxon>
        <taxon>Chrysomeloidea</taxon>
        <taxon>Chrysomelidae</taxon>
        <taxon>Galerucinae</taxon>
        <taxon>Diabroticina</taxon>
        <taxon>Diabroticites</taxon>
        <taxon>Diabrotica</taxon>
    </lineage>
</organism>
<proteinExistence type="predicted"/>
<keyword evidence="2" id="KW-0472">Membrane</keyword>
<feature type="region of interest" description="Disordered" evidence="1">
    <location>
        <begin position="1"/>
        <end position="23"/>
    </location>
</feature>
<feature type="compositionally biased region" description="Low complexity" evidence="1">
    <location>
        <begin position="10"/>
        <end position="20"/>
    </location>
</feature>
<dbReference type="AlphaFoldDB" id="A0A6P7GTX3"/>
<dbReference type="InterPro" id="IPR008042">
    <property type="entry name" value="Retrotrans_Pao"/>
</dbReference>
<protein>
    <submittedName>
        <fullName evidence="3">Uncharacterized protein LOC114340708</fullName>
    </submittedName>
</protein>
<dbReference type="RefSeq" id="XP_028147280.1">
    <property type="nucleotide sequence ID" value="XM_028291479.1"/>
</dbReference>
<feature type="transmembrane region" description="Helical" evidence="2">
    <location>
        <begin position="387"/>
        <end position="410"/>
    </location>
</feature>